<accession>A0AAV2PIX2</accession>
<dbReference type="PANTHER" id="PTHR10404">
    <property type="entry name" value="N-ACETYLATED-ALPHA-LINKED ACIDIC DIPEPTIDASE"/>
    <property type="match status" value="1"/>
</dbReference>
<reference evidence="19 20" key="1">
    <citation type="submission" date="2024-05" db="EMBL/GenBank/DDBJ databases">
        <authorList>
            <person name="Wallberg A."/>
        </authorList>
    </citation>
    <scope>NUCLEOTIDE SEQUENCE [LARGE SCALE GENOMIC DNA]</scope>
</reference>
<protein>
    <recommendedName>
        <fullName evidence="16">glutamate carboxypeptidase II</fullName>
        <ecNumber evidence="16">3.4.17.21</ecNumber>
    </recommendedName>
</protein>
<keyword evidence="4" id="KW-0121">Carboxypeptidase</keyword>
<comment type="caution">
    <text evidence="19">The sequence shown here is derived from an EMBL/GenBank/DDBJ whole genome shotgun (WGS) entry which is preliminary data.</text>
</comment>
<organism evidence="19 20">
    <name type="scientific">Meganyctiphanes norvegica</name>
    <name type="common">Northern krill</name>
    <name type="synonym">Thysanopoda norvegica</name>
    <dbReference type="NCBI Taxonomy" id="48144"/>
    <lineage>
        <taxon>Eukaryota</taxon>
        <taxon>Metazoa</taxon>
        <taxon>Ecdysozoa</taxon>
        <taxon>Arthropoda</taxon>
        <taxon>Crustacea</taxon>
        <taxon>Multicrustacea</taxon>
        <taxon>Malacostraca</taxon>
        <taxon>Eumalacostraca</taxon>
        <taxon>Eucarida</taxon>
        <taxon>Euphausiacea</taxon>
        <taxon>Euphausiidae</taxon>
        <taxon>Meganyctiphanes</taxon>
    </lineage>
</organism>
<dbReference type="InterPro" id="IPR003137">
    <property type="entry name" value="PA_domain"/>
</dbReference>
<dbReference type="Pfam" id="PF04389">
    <property type="entry name" value="Peptidase_M28"/>
    <property type="match status" value="1"/>
</dbReference>
<keyword evidence="10" id="KW-0735">Signal-anchor</keyword>
<dbReference type="Gene3D" id="3.50.30.30">
    <property type="match status" value="1"/>
</dbReference>
<dbReference type="PANTHER" id="PTHR10404:SF77">
    <property type="entry name" value="GLUTAMATE CARBOXYPEPTIDASE 2 HOMOLOG"/>
    <property type="match status" value="1"/>
</dbReference>
<comment type="cofactor">
    <cofactor evidence="1">
        <name>Zn(2+)</name>
        <dbReference type="ChEBI" id="CHEBI:29105"/>
    </cofactor>
</comment>
<evidence type="ECO:0000256" key="10">
    <source>
        <dbReference type="ARBA" id="ARBA00022968"/>
    </source>
</evidence>
<dbReference type="GO" id="GO:0004181">
    <property type="term" value="F:metallocarboxypeptidase activity"/>
    <property type="evidence" value="ECO:0007669"/>
    <property type="project" value="UniProtKB-EC"/>
</dbReference>
<dbReference type="GO" id="GO:0006508">
    <property type="term" value="P:proteolysis"/>
    <property type="evidence" value="ECO:0007669"/>
    <property type="project" value="UniProtKB-KW"/>
</dbReference>
<name>A0AAV2PIX2_MEGNR</name>
<keyword evidence="12" id="KW-0482">Metalloprotease</keyword>
<dbReference type="CDD" id="cd08022">
    <property type="entry name" value="M28_PSMA_like"/>
    <property type="match status" value="1"/>
</dbReference>
<keyword evidence="11" id="KW-1133">Transmembrane helix</keyword>
<evidence type="ECO:0000256" key="4">
    <source>
        <dbReference type="ARBA" id="ARBA00022645"/>
    </source>
</evidence>
<evidence type="ECO:0000256" key="3">
    <source>
        <dbReference type="ARBA" id="ARBA00005634"/>
    </source>
</evidence>
<dbReference type="Pfam" id="PF02225">
    <property type="entry name" value="PA"/>
    <property type="match status" value="1"/>
</dbReference>
<dbReference type="CDD" id="cd02121">
    <property type="entry name" value="PA_GCPII_like"/>
    <property type="match status" value="1"/>
</dbReference>
<dbReference type="SUPFAM" id="SSF52025">
    <property type="entry name" value="PA domain"/>
    <property type="match status" value="1"/>
</dbReference>
<comment type="subcellular location">
    <subcellularLocation>
        <location evidence="2">Membrane</location>
        <topology evidence="2">Single-pass type II membrane protein</topology>
    </subcellularLocation>
</comment>
<comment type="similarity">
    <text evidence="3">Belongs to the peptidase M28 family. M28B subfamily.</text>
</comment>
<evidence type="ECO:0000256" key="1">
    <source>
        <dbReference type="ARBA" id="ARBA00001947"/>
    </source>
</evidence>
<dbReference type="Proteomes" id="UP001497623">
    <property type="component" value="Unassembled WGS sequence"/>
</dbReference>
<feature type="domain" description="Peptidase M28" evidence="18">
    <location>
        <begin position="329"/>
        <end position="531"/>
    </location>
</feature>
<evidence type="ECO:0000256" key="15">
    <source>
        <dbReference type="ARBA" id="ARBA00052003"/>
    </source>
</evidence>
<evidence type="ECO:0000256" key="5">
    <source>
        <dbReference type="ARBA" id="ARBA00022670"/>
    </source>
</evidence>
<dbReference type="SUPFAM" id="SSF53187">
    <property type="entry name" value="Zn-dependent exopeptidases"/>
    <property type="match status" value="1"/>
</dbReference>
<evidence type="ECO:0000256" key="2">
    <source>
        <dbReference type="ARBA" id="ARBA00004606"/>
    </source>
</evidence>
<evidence type="ECO:0000256" key="8">
    <source>
        <dbReference type="ARBA" id="ARBA00022801"/>
    </source>
</evidence>
<dbReference type="Gene3D" id="3.40.630.10">
    <property type="entry name" value="Zn peptidases"/>
    <property type="match status" value="1"/>
</dbReference>
<dbReference type="AlphaFoldDB" id="A0AAV2PIX2"/>
<keyword evidence="7" id="KW-0479">Metal-binding</keyword>
<keyword evidence="13" id="KW-0472">Membrane</keyword>
<evidence type="ECO:0000256" key="16">
    <source>
        <dbReference type="ARBA" id="ARBA00066561"/>
    </source>
</evidence>
<feature type="domain" description="PA" evidence="17">
    <location>
        <begin position="151"/>
        <end position="235"/>
    </location>
</feature>
<evidence type="ECO:0000256" key="11">
    <source>
        <dbReference type="ARBA" id="ARBA00022989"/>
    </source>
</evidence>
<dbReference type="InterPro" id="IPR046450">
    <property type="entry name" value="PA_dom_sf"/>
</dbReference>
<gene>
    <name evidence="19" type="ORF">MNOR_LOCUS773</name>
</gene>
<evidence type="ECO:0000256" key="14">
    <source>
        <dbReference type="ARBA" id="ARBA00023180"/>
    </source>
</evidence>
<keyword evidence="9" id="KW-0862">Zinc</keyword>
<dbReference type="GO" id="GO:0046872">
    <property type="term" value="F:metal ion binding"/>
    <property type="evidence" value="ECO:0007669"/>
    <property type="project" value="UniProtKB-KW"/>
</dbReference>
<keyword evidence="5" id="KW-0645">Protease</keyword>
<comment type="catalytic activity">
    <reaction evidence="15">
        <text>Release of an unsubstituted, C-terminal glutamyl residue, typically from Ac-Asp-Glu or folylpoly-gamma-glutamates.</text>
        <dbReference type="EC" id="3.4.17.21"/>
    </reaction>
</comment>
<keyword evidence="20" id="KW-1185">Reference proteome</keyword>
<keyword evidence="14" id="KW-0325">Glycoprotein</keyword>
<dbReference type="EC" id="3.4.17.21" evidence="16"/>
<dbReference type="FunFam" id="3.40.630.10:FF:000009">
    <property type="entry name" value="N-acetylated-alpha-linked acidic dipeptidase 2"/>
    <property type="match status" value="1"/>
</dbReference>
<evidence type="ECO:0000256" key="13">
    <source>
        <dbReference type="ARBA" id="ARBA00023136"/>
    </source>
</evidence>
<evidence type="ECO:0000259" key="17">
    <source>
        <dbReference type="Pfam" id="PF02225"/>
    </source>
</evidence>
<dbReference type="GO" id="GO:0016020">
    <property type="term" value="C:membrane"/>
    <property type="evidence" value="ECO:0007669"/>
    <property type="project" value="UniProtKB-SubCell"/>
</dbReference>
<dbReference type="InterPro" id="IPR039373">
    <property type="entry name" value="Peptidase_M28B"/>
</dbReference>
<dbReference type="InterPro" id="IPR007484">
    <property type="entry name" value="Peptidase_M28"/>
</dbReference>
<dbReference type="FunFam" id="3.50.30.30:FF:000045">
    <property type="entry name" value="Predicted protein"/>
    <property type="match status" value="1"/>
</dbReference>
<evidence type="ECO:0000256" key="6">
    <source>
        <dbReference type="ARBA" id="ARBA00022692"/>
    </source>
</evidence>
<proteinExistence type="inferred from homology"/>
<evidence type="ECO:0000259" key="18">
    <source>
        <dbReference type="Pfam" id="PF04389"/>
    </source>
</evidence>
<evidence type="ECO:0000313" key="19">
    <source>
        <dbReference type="EMBL" id="CAL4059730.1"/>
    </source>
</evidence>
<keyword evidence="8" id="KW-0378">Hydrolase</keyword>
<sequence length="599" mass="66691">MISSKFIIAILLLIVLVGIVVATLIVTLSSDIGFPKSHEDFILKNTKGDKIKDNLQYLTSKPHTAGTERDTETANWLAQKWRDQGLDEVNLVPYNVMLSYPERDVNNTISILSTDNNTLWSSEGRQPPLYPGEDDPEIFNNFNAYSAPGNVSGDVVYVNYGREEDFHYLDTLNISVKDCIVLTRYGQIYRGNKVASAEKRGAKGVILFTDPADAVRGNFTYPDSMYAPSGAVQMGTTRLGNGDPLTPFYPSIESAFRIPESEASIPKIPVQPISYADAYNILIAMDGEKAPEEWQGGLNVTYNVGPGLTNGNTLRMEIATHNVNVTVYNVIGQIKGREEPDRYVILGNHRDAWIFGGVDPSSGTAAMLEVSRMLGERLNDDWRPRRTIIFCSWAAEEYGLVGSNEWVEQFSTHLQQRAVAYLNVDMVFESNFSFIGMAVPLLYDVLENAAKLVPNPDPNEISEGRNTLYDTWIYQHPDPLHPGRPKFDTIGSGSDFSGFQHNLGIPSTDMYYTDKPNGTGLALYHTLYETFHLATDILDPNMRYQVALTQAWALMAVNLAEEALIPYSLTRYGDYLVEAFNDIVQEYGDLMNNNGVGLG</sequence>
<evidence type="ECO:0000313" key="20">
    <source>
        <dbReference type="Proteomes" id="UP001497623"/>
    </source>
</evidence>
<evidence type="ECO:0000256" key="12">
    <source>
        <dbReference type="ARBA" id="ARBA00023049"/>
    </source>
</evidence>
<keyword evidence="6" id="KW-0812">Transmembrane</keyword>
<dbReference type="EMBL" id="CAXKWB010000181">
    <property type="protein sequence ID" value="CAL4059730.1"/>
    <property type="molecule type" value="Genomic_DNA"/>
</dbReference>
<evidence type="ECO:0000256" key="9">
    <source>
        <dbReference type="ARBA" id="ARBA00022833"/>
    </source>
</evidence>
<evidence type="ECO:0000256" key="7">
    <source>
        <dbReference type="ARBA" id="ARBA00022723"/>
    </source>
</evidence>